<protein>
    <recommendedName>
        <fullName evidence="5">HTH crp-type domain-containing protein</fullName>
    </recommendedName>
</protein>
<dbReference type="InterPro" id="IPR018490">
    <property type="entry name" value="cNMP-bd_dom_sf"/>
</dbReference>
<feature type="region of interest" description="Disordered" evidence="4">
    <location>
        <begin position="230"/>
        <end position="252"/>
    </location>
</feature>
<proteinExistence type="predicted"/>
<organism evidence="6">
    <name type="scientific">uncultured organism</name>
    <dbReference type="NCBI Taxonomy" id="155900"/>
    <lineage>
        <taxon>unclassified sequences</taxon>
        <taxon>environmental samples</taxon>
    </lineage>
</organism>
<feature type="region of interest" description="Disordered" evidence="4">
    <location>
        <begin position="1"/>
        <end position="21"/>
    </location>
</feature>
<keyword evidence="2" id="KW-0238">DNA-binding</keyword>
<dbReference type="Gene3D" id="1.10.10.10">
    <property type="entry name" value="Winged helix-like DNA-binding domain superfamily/Winged helix DNA-binding domain"/>
    <property type="match status" value="1"/>
</dbReference>
<accession>A0A5B8RJ08</accession>
<evidence type="ECO:0000256" key="3">
    <source>
        <dbReference type="ARBA" id="ARBA00023163"/>
    </source>
</evidence>
<dbReference type="SUPFAM" id="SSF51206">
    <property type="entry name" value="cAMP-binding domain-like"/>
    <property type="match status" value="1"/>
</dbReference>
<gene>
    <name evidence="6" type="ORF">KBTEX_03389</name>
</gene>
<keyword evidence="1" id="KW-0805">Transcription regulation</keyword>
<dbReference type="InterPro" id="IPR012318">
    <property type="entry name" value="HTH_CRP"/>
</dbReference>
<dbReference type="Pfam" id="PF00027">
    <property type="entry name" value="cNMP_binding"/>
    <property type="match status" value="1"/>
</dbReference>
<dbReference type="PROSITE" id="PS51063">
    <property type="entry name" value="HTH_CRP_2"/>
    <property type="match status" value="1"/>
</dbReference>
<dbReference type="CDD" id="cd00038">
    <property type="entry name" value="CAP_ED"/>
    <property type="match status" value="1"/>
</dbReference>
<dbReference type="AlphaFoldDB" id="A0A5B8RJ08"/>
<feature type="domain" description="HTH crp-type" evidence="5">
    <location>
        <begin position="149"/>
        <end position="223"/>
    </location>
</feature>
<evidence type="ECO:0000313" key="6">
    <source>
        <dbReference type="EMBL" id="QEA07045.1"/>
    </source>
</evidence>
<dbReference type="InterPro" id="IPR036388">
    <property type="entry name" value="WH-like_DNA-bd_sf"/>
</dbReference>
<dbReference type="InterPro" id="IPR000595">
    <property type="entry name" value="cNMP-bd_dom"/>
</dbReference>
<evidence type="ECO:0000256" key="2">
    <source>
        <dbReference type="ARBA" id="ARBA00023125"/>
    </source>
</evidence>
<dbReference type="GO" id="GO:0003677">
    <property type="term" value="F:DNA binding"/>
    <property type="evidence" value="ECO:0007669"/>
    <property type="project" value="UniProtKB-KW"/>
</dbReference>
<name>A0A5B8RJ08_9ZZZZ</name>
<dbReference type="EMBL" id="MN079196">
    <property type="protein sequence ID" value="QEA07045.1"/>
    <property type="molecule type" value="Genomic_DNA"/>
</dbReference>
<evidence type="ECO:0000259" key="5">
    <source>
        <dbReference type="PROSITE" id="PS51063"/>
    </source>
</evidence>
<evidence type="ECO:0000256" key="4">
    <source>
        <dbReference type="SAM" id="MobiDB-lite"/>
    </source>
</evidence>
<dbReference type="InterPro" id="IPR036390">
    <property type="entry name" value="WH_DNA-bd_sf"/>
</dbReference>
<dbReference type="SUPFAM" id="SSF46785">
    <property type="entry name" value="Winged helix' DNA-binding domain"/>
    <property type="match status" value="1"/>
</dbReference>
<sequence length="252" mass="27146">MTDIRASATRSPTGDDATGDNDLAAFALLPAFRRRQFQPDQEVIREGDPAPHAYALVSGWAFSYRLLADGTRQVLAFHIPGDMPGLADALLGRSSAGCKAATPIVANSLPAYQLRAALTHDPGLAAPVLRALSREAVAAQERMVDLGRRSAVARTVHMLLELGERLQRAGMAVGNGYACPISQILLADALGLSAIHLNRVLRRLREDGVLRFRAGHVVFDDPARARRLALSSRQDTPEPYPGRPRHSTLPGP</sequence>
<reference evidence="6" key="1">
    <citation type="submission" date="2019-06" db="EMBL/GenBank/DDBJ databases">
        <authorList>
            <person name="Murdoch R.W."/>
            <person name="Fathepure B."/>
        </authorList>
    </citation>
    <scope>NUCLEOTIDE SEQUENCE</scope>
</reference>
<dbReference type="InterPro" id="IPR014710">
    <property type="entry name" value="RmlC-like_jellyroll"/>
</dbReference>
<dbReference type="GO" id="GO:0006355">
    <property type="term" value="P:regulation of DNA-templated transcription"/>
    <property type="evidence" value="ECO:0007669"/>
    <property type="project" value="InterPro"/>
</dbReference>
<evidence type="ECO:0000256" key="1">
    <source>
        <dbReference type="ARBA" id="ARBA00023015"/>
    </source>
</evidence>
<dbReference type="Gene3D" id="2.60.120.10">
    <property type="entry name" value="Jelly Rolls"/>
    <property type="match status" value="1"/>
</dbReference>
<dbReference type="Pfam" id="PF13545">
    <property type="entry name" value="HTH_Crp_2"/>
    <property type="match status" value="1"/>
</dbReference>
<keyword evidence="3" id="KW-0804">Transcription</keyword>